<feature type="domain" description="Helix-turn-helix" evidence="1">
    <location>
        <begin position="4"/>
        <end position="48"/>
    </location>
</feature>
<dbReference type="NCBIfam" id="TIGR01764">
    <property type="entry name" value="excise"/>
    <property type="match status" value="1"/>
</dbReference>
<dbReference type="InterPro" id="IPR010093">
    <property type="entry name" value="SinI_DNA-bd"/>
</dbReference>
<dbReference type="EMBL" id="JBHSWH010000001">
    <property type="protein sequence ID" value="MFC6707545.1"/>
    <property type="molecule type" value="Genomic_DNA"/>
</dbReference>
<evidence type="ECO:0000313" key="2">
    <source>
        <dbReference type="EMBL" id="MFC6707545.1"/>
    </source>
</evidence>
<evidence type="ECO:0000313" key="3">
    <source>
        <dbReference type="Proteomes" id="UP001596298"/>
    </source>
</evidence>
<dbReference type="InterPro" id="IPR041657">
    <property type="entry name" value="HTH_17"/>
</dbReference>
<dbReference type="SUPFAM" id="SSF46955">
    <property type="entry name" value="Putative DNA-binding domain"/>
    <property type="match status" value="1"/>
</dbReference>
<dbReference type="RefSeq" id="WP_382404215.1">
    <property type="nucleotide sequence ID" value="NZ_JBHSWH010000001.1"/>
</dbReference>
<proteinExistence type="predicted"/>
<comment type="caution">
    <text evidence="2">The sequence shown here is derived from an EMBL/GenBank/DDBJ whole genome shotgun (WGS) entry which is preliminary data.</text>
</comment>
<accession>A0ABW2AL82</accession>
<name>A0ABW2AL82_9MICO</name>
<reference evidence="3" key="1">
    <citation type="journal article" date="2019" name="Int. J. Syst. Evol. Microbiol.">
        <title>The Global Catalogue of Microorganisms (GCM) 10K type strain sequencing project: providing services to taxonomists for standard genome sequencing and annotation.</title>
        <authorList>
            <consortium name="The Broad Institute Genomics Platform"/>
            <consortium name="The Broad Institute Genome Sequencing Center for Infectious Disease"/>
            <person name="Wu L."/>
            <person name="Ma J."/>
        </authorList>
    </citation>
    <scope>NUCLEOTIDE SEQUENCE [LARGE SCALE GENOMIC DNA]</scope>
    <source>
        <strain evidence="3">CCUG 58127</strain>
    </source>
</reference>
<dbReference type="InterPro" id="IPR009061">
    <property type="entry name" value="DNA-bd_dom_put_sf"/>
</dbReference>
<dbReference type="Proteomes" id="UP001596298">
    <property type="component" value="Unassembled WGS sequence"/>
</dbReference>
<dbReference type="Pfam" id="PF12728">
    <property type="entry name" value="HTH_17"/>
    <property type="match status" value="1"/>
</dbReference>
<gene>
    <name evidence="2" type="ORF">ACFQDH_20440</name>
</gene>
<sequence length="60" mass="6740">MGTLLNAKDAARALGISERTVYRLSAAGDIPQYRVGMQLRFDEDELRIAFRRNKAKARAS</sequence>
<protein>
    <submittedName>
        <fullName evidence="2">Helix-turn-helix domain-containing protein</fullName>
    </submittedName>
</protein>
<organism evidence="2 3">
    <name type="scientific">Flexivirga alba</name>
    <dbReference type="NCBI Taxonomy" id="702742"/>
    <lineage>
        <taxon>Bacteria</taxon>
        <taxon>Bacillati</taxon>
        <taxon>Actinomycetota</taxon>
        <taxon>Actinomycetes</taxon>
        <taxon>Micrococcales</taxon>
        <taxon>Dermacoccaceae</taxon>
        <taxon>Flexivirga</taxon>
    </lineage>
</organism>
<keyword evidence="3" id="KW-1185">Reference proteome</keyword>
<evidence type="ECO:0000259" key="1">
    <source>
        <dbReference type="Pfam" id="PF12728"/>
    </source>
</evidence>